<name>A0AAW7JQ73_9BACT</name>
<feature type="domain" description="Sialate O-acetylesterase" evidence="3">
    <location>
        <begin position="104"/>
        <end position="214"/>
    </location>
</feature>
<dbReference type="InterPro" id="IPR013783">
    <property type="entry name" value="Ig-like_fold"/>
</dbReference>
<dbReference type="AlphaFoldDB" id="A0AAW7JQ73"/>
<keyword evidence="2" id="KW-0732">Signal</keyword>
<dbReference type="EMBL" id="JAUEIF010000001">
    <property type="protein sequence ID" value="MDN0024061.1"/>
    <property type="molecule type" value="Genomic_DNA"/>
</dbReference>
<dbReference type="GO" id="GO:0005975">
    <property type="term" value="P:carbohydrate metabolic process"/>
    <property type="evidence" value="ECO:0007669"/>
    <property type="project" value="TreeGrafter"/>
</dbReference>
<accession>A0AAW7JQ73</accession>
<keyword evidence="1" id="KW-0378">Hydrolase</keyword>
<dbReference type="InterPro" id="IPR005181">
    <property type="entry name" value="SASA"/>
</dbReference>
<dbReference type="PANTHER" id="PTHR22901">
    <property type="entry name" value="SIALATE O-ACETYLESTERASE"/>
    <property type="match status" value="1"/>
</dbReference>
<dbReference type="Gene3D" id="2.60.120.260">
    <property type="entry name" value="Galactose-binding domain-like"/>
    <property type="match status" value="1"/>
</dbReference>
<evidence type="ECO:0000259" key="3">
    <source>
        <dbReference type="Pfam" id="PF03629"/>
    </source>
</evidence>
<protein>
    <submittedName>
        <fullName evidence="4">Sialate O-acetylesterase</fullName>
    </submittedName>
</protein>
<evidence type="ECO:0000313" key="5">
    <source>
        <dbReference type="Proteomes" id="UP001168478"/>
    </source>
</evidence>
<dbReference type="SUPFAM" id="SSF49785">
    <property type="entry name" value="Galactose-binding domain-like"/>
    <property type="match status" value="1"/>
</dbReference>
<organism evidence="4 5">
    <name type="scientific">Leyella lascolaii</name>
    <dbReference type="NCBI Taxonomy" id="1776379"/>
    <lineage>
        <taxon>Bacteria</taxon>
        <taxon>Pseudomonadati</taxon>
        <taxon>Bacteroidota</taxon>
        <taxon>Bacteroidia</taxon>
        <taxon>Bacteroidales</taxon>
        <taxon>Prevotellaceae</taxon>
        <taxon>Leyella</taxon>
    </lineage>
</organism>
<dbReference type="Gene3D" id="2.60.40.10">
    <property type="entry name" value="Immunoglobulins"/>
    <property type="match status" value="1"/>
</dbReference>
<dbReference type="RefSeq" id="WP_289836474.1">
    <property type="nucleotide sequence ID" value="NZ_JAUEIF010000001.1"/>
</dbReference>
<gene>
    <name evidence="4" type="ORF">QVN84_00785</name>
</gene>
<reference evidence="4" key="1">
    <citation type="submission" date="2023-06" db="EMBL/GenBank/DDBJ databases">
        <authorList>
            <person name="Zeman M."/>
            <person name="Kubasova T."/>
            <person name="Jahodarova E."/>
            <person name="Nykrynova M."/>
            <person name="Rychlik I."/>
        </authorList>
    </citation>
    <scope>NUCLEOTIDE SEQUENCE</scope>
    <source>
        <strain evidence="4">ET15</strain>
    </source>
</reference>
<feature type="signal peptide" evidence="2">
    <location>
        <begin position="1"/>
        <end position="19"/>
    </location>
</feature>
<dbReference type="InterPro" id="IPR008979">
    <property type="entry name" value="Galactose-bd-like_sf"/>
</dbReference>
<evidence type="ECO:0000256" key="1">
    <source>
        <dbReference type="ARBA" id="ARBA00022801"/>
    </source>
</evidence>
<dbReference type="InterPro" id="IPR036514">
    <property type="entry name" value="SGNH_hydro_sf"/>
</dbReference>
<evidence type="ECO:0000256" key="2">
    <source>
        <dbReference type="SAM" id="SignalP"/>
    </source>
</evidence>
<sequence length="664" mass="73567">MRIKTTFIMFALSCAATNAQVRLSPLFTDNMVMQQRTDAPIWGTCEAGRTVSVTTSWNRRKYDTVAGSDGKWKVKVATPKAGGPYEITVSDGTPVTLRNVMIGEVWLCSGQSNMDMPVNGWGQVNNYEAEVKAAGHPDIRLLRVYNVMAMQPQQSFTAMNGGWQVCSPEVIAPFSAVAYFFGRDIEKYRDVPVGLIQSSWGGTPAEAWTSGESLTEMPEFRGEVERIGSMPDNKEERAAIYKDELAGWFNKLNGNDPEFKDGRFAYFAASYDDSGWDDTPVPGYITDSKYGAFDGMIIYRRVVDIPETIAGKALTLCLGKVDDDDMTFFNDVMIGSTTGPGETREYKIPAGAVKAGKAVITVRSIDSGGLAGITGYDDRECRLTADDGTTISLNGTWKTRMAAPLSSLSSKPRDPVSDPKNACVLYNAMINPLVGYAIKGAIWYQGEDNSNRAWQYRDLMPLMIEDWRQKWGYDFPFFMVQLANFMQRHDQPTESRWAELREAQQMTADRLSGCGMACIIDIGEAGDIHPRNKQDVGHRLALLARQKVYGEKVEASGPAYRDCRIEKNTIRIFFDHTAKGLAISDGQQLKGFAIAGPDHRFHWADAVIDGNTVVVSSPEVRHPVAVRYAWADNPECNLTNSTGLPAVPFRTDDWKGLTYGNTSY</sequence>
<reference evidence="4" key="2">
    <citation type="submission" date="2023-08" db="EMBL/GenBank/DDBJ databases">
        <title>Identification and characterization of horizontal gene transfer across gut microbiota members of farm animals based on homology search.</title>
        <authorList>
            <person name="Schwarzerova J."/>
            <person name="Nykrynova M."/>
            <person name="Jureckova K."/>
            <person name="Cejkova D."/>
            <person name="Rychlik I."/>
        </authorList>
    </citation>
    <scope>NUCLEOTIDE SEQUENCE</scope>
    <source>
        <strain evidence="4">ET15</strain>
    </source>
</reference>
<dbReference type="SUPFAM" id="SSF52266">
    <property type="entry name" value="SGNH hydrolase"/>
    <property type="match status" value="1"/>
</dbReference>
<proteinExistence type="predicted"/>
<feature type="domain" description="Sialate O-acetylesterase" evidence="3">
    <location>
        <begin position="425"/>
        <end position="505"/>
    </location>
</feature>
<feature type="chain" id="PRO_5043969978" evidence="2">
    <location>
        <begin position="20"/>
        <end position="664"/>
    </location>
</feature>
<dbReference type="InterPro" id="IPR039329">
    <property type="entry name" value="SIAE"/>
</dbReference>
<dbReference type="Gene3D" id="3.40.50.1110">
    <property type="entry name" value="SGNH hydrolase"/>
    <property type="match status" value="2"/>
</dbReference>
<comment type="caution">
    <text evidence="4">The sequence shown here is derived from an EMBL/GenBank/DDBJ whole genome shotgun (WGS) entry which is preliminary data.</text>
</comment>
<dbReference type="Proteomes" id="UP001168478">
    <property type="component" value="Unassembled WGS sequence"/>
</dbReference>
<evidence type="ECO:0000313" key="4">
    <source>
        <dbReference type="EMBL" id="MDN0024061.1"/>
    </source>
</evidence>
<dbReference type="PANTHER" id="PTHR22901:SF0">
    <property type="entry name" value="SIALATE O-ACETYLESTERASE"/>
    <property type="match status" value="1"/>
</dbReference>
<dbReference type="GO" id="GO:0001681">
    <property type="term" value="F:sialate O-acetylesterase activity"/>
    <property type="evidence" value="ECO:0007669"/>
    <property type="project" value="InterPro"/>
</dbReference>
<dbReference type="Pfam" id="PF03629">
    <property type="entry name" value="SASA"/>
    <property type="match status" value="2"/>
</dbReference>